<dbReference type="Gene3D" id="3.40.50.300">
    <property type="entry name" value="P-loop containing nucleotide triphosphate hydrolases"/>
    <property type="match status" value="1"/>
</dbReference>
<dbReference type="CDD" id="cd06170">
    <property type="entry name" value="LuxR_C_like"/>
    <property type="match status" value="1"/>
</dbReference>
<comment type="caution">
    <text evidence="5">The sequence shown here is derived from an EMBL/GenBank/DDBJ whole genome shotgun (WGS) entry which is preliminary data.</text>
</comment>
<reference evidence="5" key="1">
    <citation type="submission" date="2020-11" db="EMBL/GenBank/DDBJ databases">
        <title>Isolation and identification of active actinomycetes.</title>
        <authorList>
            <person name="Yu B."/>
        </authorList>
    </citation>
    <scope>NUCLEOTIDE SEQUENCE</scope>
    <source>
        <strain evidence="5">NEAU-YB345</strain>
    </source>
</reference>
<protein>
    <submittedName>
        <fullName evidence="5">AAA family ATPase</fullName>
    </submittedName>
</protein>
<dbReference type="PROSITE" id="PS00622">
    <property type="entry name" value="HTH_LUXR_1"/>
    <property type="match status" value="1"/>
</dbReference>
<evidence type="ECO:0000313" key="6">
    <source>
        <dbReference type="Proteomes" id="UP000657385"/>
    </source>
</evidence>
<dbReference type="Gene3D" id="1.10.10.10">
    <property type="entry name" value="Winged helix-like DNA-binding domain superfamily/Winged helix DNA-binding domain"/>
    <property type="match status" value="1"/>
</dbReference>
<dbReference type="SUPFAM" id="SSF52540">
    <property type="entry name" value="P-loop containing nucleoside triphosphate hydrolases"/>
    <property type="match status" value="1"/>
</dbReference>
<dbReference type="PROSITE" id="PS50043">
    <property type="entry name" value="HTH_LUXR_2"/>
    <property type="match status" value="1"/>
</dbReference>
<dbReference type="SMART" id="SM00421">
    <property type="entry name" value="HTH_LUXR"/>
    <property type="match status" value="1"/>
</dbReference>
<dbReference type="Pfam" id="PF00196">
    <property type="entry name" value="GerE"/>
    <property type="match status" value="1"/>
</dbReference>
<dbReference type="PANTHER" id="PTHR16305">
    <property type="entry name" value="TESTICULAR SOLUBLE ADENYLYL CYCLASE"/>
    <property type="match status" value="1"/>
</dbReference>
<dbReference type="RefSeq" id="WP_196194988.1">
    <property type="nucleotide sequence ID" value="NZ_JADPRT010000006.1"/>
</dbReference>
<keyword evidence="6" id="KW-1185">Reference proteome</keyword>
<dbReference type="InterPro" id="IPR000792">
    <property type="entry name" value="Tscrpt_reg_LuxR_C"/>
</dbReference>
<name>A0A931FF25_9ACTN</name>
<dbReference type="EMBL" id="JADPRT010000006">
    <property type="protein sequence ID" value="MBF9069845.1"/>
    <property type="molecule type" value="Genomic_DNA"/>
</dbReference>
<dbReference type="InterPro" id="IPR041664">
    <property type="entry name" value="AAA_16"/>
</dbReference>
<dbReference type="GO" id="GO:0003677">
    <property type="term" value="F:DNA binding"/>
    <property type="evidence" value="ECO:0007669"/>
    <property type="project" value="InterPro"/>
</dbReference>
<dbReference type="SUPFAM" id="SSF46894">
    <property type="entry name" value="C-terminal effector domain of the bipartite response regulators"/>
    <property type="match status" value="1"/>
</dbReference>
<accession>A0A931FF25</accession>
<dbReference type="GO" id="GO:0005524">
    <property type="term" value="F:ATP binding"/>
    <property type="evidence" value="ECO:0007669"/>
    <property type="project" value="UniProtKB-KW"/>
</dbReference>
<keyword evidence="2" id="KW-0067">ATP-binding</keyword>
<proteinExistence type="predicted"/>
<dbReference type="GO" id="GO:0004016">
    <property type="term" value="F:adenylate cyclase activity"/>
    <property type="evidence" value="ECO:0007669"/>
    <property type="project" value="TreeGrafter"/>
</dbReference>
<evidence type="ECO:0000256" key="3">
    <source>
        <dbReference type="SAM" id="MobiDB-lite"/>
    </source>
</evidence>
<dbReference type="GO" id="GO:0005737">
    <property type="term" value="C:cytoplasm"/>
    <property type="evidence" value="ECO:0007669"/>
    <property type="project" value="TreeGrafter"/>
</dbReference>
<dbReference type="PANTHER" id="PTHR16305:SF35">
    <property type="entry name" value="TRANSCRIPTIONAL ACTIVATOR DOMAIN"/>
    <property type="match status" value="1"/>
</dbReference>
<dbReference type="PRINTS" id="PR00038">
    <property type="entry name" value="HTHLUXR"/>
</dbReference>
<dbReference type="Proteomes" id="UP000657385">
    <property type="component" value="Unassembled WGS sequence"/>
</dbReference>
<organism evidence="5 6">
    <name type="scientific">Streptacidiphilus fuscans</name>
    <dbReference type="NCBI Taxonomy" id="2789292"/>
    <lineage>
        <taxon>Bacteria</taxon>
        <taxon>Bacillati</taxon>
        <taxon>Actinomycetota</taxon>
        <taxon>Actinomycetes</taxon>
        <taxon>Kitasatosporales</taxon>
        <taxon>Streptomycetaceae</taxon>
        <taxon>Streptacidiphilus</taxon>
    </lineage>
</organism>
<keyword evidence="1" id="KW-0547">Nucleotide-binding</keyword>
<dbReference type="InterPro" id="IPR027417">
    <property type="entry name" value="P-loop_NTPase"/>
</dbReference>
<evidence type="ECO:0000313" key="5">
    <source>
        <dbReference type="EMBL" id="MBF9069845.1"/>
    </source>
</evidence>
<dbReference type="InterPro" id="IPR036388">
    <property type="entry name" value="WH-like_DNA-bd_sf"/>
</dbReference>
<dbReference type="AlphaFoldDB" id="A0A931FF25"/>
<evidence type="ECO:0000256" key="1">
    <source>
        <dbReference type="ARBA" id="ARBA00022741"/>
    </source>
</evidence>
<evidence type="ECO:0000259" key="4">
    <source>
        <dbReference type="PROSITE" id="PS50043"/>
    </source>
</evidence>
<evidence type="ECO:0000256" key="2">
    <source>
        <dbReference type="ARBA" id="ARBA00022840"/>
    </source>
</evidence>
<feature type="region of interest" description="Disordered" evidence="3">
    <location>
        <begin position="961"/>
        <end position="1014"/>
    </location>
</feature>
<dbReference type="GO" id="GO:0006355">
    <property type="term" value="P:regulation of DNA-templated transcription"/>
    <property type="evidence" value="ECO:0007669"/>
    <property type="project" value="InterPro"/>
</dbReference>
<feature type="domain" description="HTH luxR-type" evidence="4">
    <location>
        <begin position="904"/>
        <end position="969"/>
    </location>
</feature>
<dbReference type="InterPro" id="IPR016032">
    <property type="entry name" value="Sig_transdc_resp-reg_C-effctor"/>
</dbReference>
<sequence length="1014" mass="108721">MTSTGSTGRQLGDGPLCEREDALRLVAAEARRARSGSGRLVLLRGATGTGRSALLEAVAADGTAQGMRVLRARCSTERSGTEYGALRHLLVGEQRADTTLNPVNGTAVADQLWQLVRSAAAGMPLLLAIDDVHLADPASRRFLTEAARQLDTLPVLIVVTERGQYDIAAPVPGLAHTLSPTLVRGHVLGPLSRAAAEAMVHGRLGGRATDAWVDGCLHASAGNPLLLRALLDDLDVAFTTPPADRAIAAGLPQDSPDFTQDSPDFAQDWPAFPQTCADLYPGAFAAAVTWWLESAGPETAAVARRLADVVGPATDAAAPQLPLPEGMSDDVDLVAGVTGTDPSRVAGWMTAMLRLGLLRETRGRVRFAHPLLRDAVLDGWQRADRQAAHRDAAAYRQRRGDPTEAVAAHLLRTHAVGAVWAVDVLRDAAATAARAGRTTDAVTLLRRALEEPVPRVRRAEVLTELASLELASLRGTGIPRLAEALRLREEPRERVQATVALGLAMARRGEAQAAVALLQDLDAGGSLTDQPALARTVRLASALLSDHDREVRREVYDELHESADRDPALFGPAEQALLVRHETTAGLLSADEAMRRLRALLSADEDPLLMPYLLGTAAAVAQWADALDDADRLVRQGLSTHRLPPLHPMHQALLNTRWDVMAARGDHARLLAEFERREGGTSGRAVRPGNLLAHVVIALVETGRLDEAARLTASVDVQISHVPDDTWEFNRFLYARGVVRAASGEFQEAVDDFLECGRRQTSREVVSPVVTPWRSAAAECLLALGSPQSALPLAEEEFRLASVWGTPRVLGRALRVLGAVSNGRRGLELTARAVETLRGGDADAELAAALIAQGRRLTAAGQRLQARALLREATAVAERLGSARLLDQAEQALRTGSPRLRVTHHSGVDALTESELRIARLAADGRTNAEISALLHLARRTVETHLTSTYRKLAIRGRNELPSALDSTPPSRLSLRAVRPSGPDPDPRPTAGPQIPYQLRREAPTPQEIHGEAQ</sequence>
<feature type="compositionally biased region" description="Basic and acidic residues" evidence="3">
    <location>
        <begin position="999"/>
        <end position="1014"/>
    </location>
</feature>
<dbReference type="Pfam" id="PF13191">
    <property type="entry name" value="AAA_16"/>
    <property type="match status" value="1"/>
</dbReference>
<gene>
    <name evidence="5" type="ORF">I2501_17625</name>
</gene>